<keyword evidence="1" id="KW-1133">Transmembrane helix</keyword>
<dbReference type="Pfam" id="PF12822">
    <property type="entry name" value="ECF_trnsprt"/>
    <property type="match status" value="1"/>
</dbReference>
<proteinExistence type="predicted"/>
<evidence type="ECO:0000256" key="1">
    <source>
        <dbReference type="SAM" id="Phobius"/>
    </source>
</evidence>
<feature type="transmembrane region" description="Helical" evidence="1">
    <location>
        <begin position="36"/>
        <end position="54"/>
    </location>
</feature>
<dbReference type="InterPro" id="IPR024529">
    <property type="entry name" value="ECF_trnsprt_substrate-spec"/>
</dbReference>
<dbReference type="Proteomes" id="UP000254924">
    <property type="component" value="Unassembled WGS sequence"/>
</dbReference>
<dbReference type="Gene3D" id="1.10.1760.20">
    <property type="match status" value="1"/>
</dbReference>
<dbReference type="AlphaFoldDB" id="A0A380K9F6"/>
<feature type="transmembrane region" description="Helical" evidence="1">
    <location>
        <begin position="61"/>
        <end position="81"/>
    </location>
</feature>
<gene>
    <name evidence="2" type="primary">panT</name>
    <name evidence="2" type="ORF">NCTC12224_01548</name>
</gene>
<feature type="transmembrane region" description="Helical" evidence="1">
    <location>
        <begin position="158"/>
        <end position="184"/>
    </location>
</feature>
<dbReference type="GO" id="GO:0022857">
    <property type="term" value="F:transmembrane transporter activity"/>
    <property type="evidence" value="ECO:0007669"/>
    <property type="project" value="InterPro"/>
</dbReference>
<keyword evidence="1" id="KW-0812">Transmembrane</keyword>
<evidence type="ECO:0000313" key="3">
    <source>
        <dbReference type="Proteomes" id="UP000254924"/>
    </source>
</evidence>
<name>A0A380K9F6_9STRE</name>
<accession>A0A380K9F6</accession>
<reference evidence="2 3" key="1">
    <citation type="submission" date="2018-06" db="EMBL/GenBank/DDBJ databases">
        <authorList>
            <consortium name="Pathogen Informatics"/>
            <person name="Doyle S."/>
        </authorList>
    </citation>
    <scope>NUCLEOTIDE SEQUENCE [LARGE SCALE GENOMIC DNA]</scope>
    <source>
        <strain evidence="2 3">NCTC12224</strain>
    </source>
</reference>
<feature type="transmembrane region" description="Helical" evidence="1">
    <location>
        <begin position="9"/>
        <end position="30"/>
    </location>
</feature>
<sequence length="187" mass="20333">MKRKKSSDVAIIAIFFAIMLVIHFLSSLVFNLWPVPIRPTIVHIPVIIASIIYGPRIGATLGGLMGLLSLIVNTTVLMPSSYLFSPFVENGNLASLVIAFLPRILIGIFPYYIAKWIHGKFGLALAGAVGSATNTIFVLLGIYIFFGSFYGNDFKNVLAVILSANSLVELIISVILTVAIVPVLKRR</sequence>
<keyword evidence="3" id="KW-1185">Reference proteome</keyword>
<evidence type="ECO:0000313" key="2">
    <source>
        <dbReference type="EMBL" id="SUN61653.1"/>
    </source>
</evidence>
<protein>
    <submittedName>
        <fullName evidence="2">Thiamine transporter protein</fullName>
    </submittedName>
</protein>
<dbReference type="OrthoDB" id="9813540at2"/>
<dbReference type="EMBL" id="UHFN01000007">
    <property type="protein sequence ID" value="SUN61653.1"/>
    <property type="molecule type" value="Genomic_DNA"/>
</dbReference>
<organism evidence="2 3">
    <name type="scientific">Streptococcus hyointestinalis</name>
    <dbReference type="NCBI Taxonomy" id="1337"/>
    <lineage>
        <taxon>Bacteria</taxon>
        <taxon>Bacillati</taxon>
        <taxon>Bacillota</taxon>
        <taxon>Bacilli</taxon>
        <taxon>Lactobacillales</taxon>
        <taxon>Streptococcaceae</taxon>
        <taxon>Streptococcus</taxon>
    </lineage>
</organism>
<keyword evidence="1" id="KW-0472">Membrane</keyword>
<feature type="transmembrane region" description="Helical" evidence="1">
    <location>
        <begin position="93"/>
        <end position="114"/>
    </location>
</feature>
<feature type="transmembrane region" description="Helical" evidence="1">
    <location>
        <begin position="121"/>
        <end position="146"/>
    </location>
</feature>